<accession>A0A6C0JP77</accession>
<dbReference type="EMBL" id="MN740431">
    <property type="protein sequence ID" value="QHU06237.1"/>
    <property type="molecule type" value="Genomic_DNA"/>
</dbReference>
<organism evidence="1">
    <name type="scientific">viral metagenome</name>
    <dbReference type="NCBI Taxonomy" id="1070528"/>
    <lineage>
        <taxon>unclassified sequences</taxon>
        <taxon>metagenomes</taxon>
        <taxon>organismal metagenomes</taxon>
    </lineage>
</organism>
<sequence length="429" mass="49567">MIDIISVFKGLKACIEIILCELQSIQSILEITNEQFPIYEGAIYSLQRSINNLYKIYSYGIPIEHELKFELLHTISIKLKKFSNILKKFSEWDTKIIRPKCLSIEQFFFFLSNPSPSKILAKLEKTFVEIKPLIEDQIFLENKILGTAIRIKHPILQKAWMMIGENQLNDTDIPANIIIENLYAMYLKETNGYIPDKDWVIKQITEFINKIDGIASAEPDEKISITEINQYPVTEENSQSVKLMINITERDITNINKNFSEENVHETSSSDKIEHYSIPSEPLYINIPIDFNGPVKINHLGTRIIREPFCVGYGADFNNLISCEFKVKSDLRPAEYYNLFGIDIECNSSDQGFGGTNQCHMRYQINDEKLVKCLQIDRNNFPDNIYRFSIPPENVAIDDTIKLWIFCPAWNGWSMSLNSIKATARFITI</sequence>
<evidence type="ECO:0000313" key="1">
    <source>
        <dbReference type="EMBL" id="QHU06237.1"/>
    </source>
</evidence>
<dbReference type="AlphaFoldDB" id="A0A6C0JP77"/>
<reference evidence="1" key="1">
    <citation type="journal article" date="2020" name="Nature">
        <title>Giant virus diversity and host interactions through global metagenomics.</title>
        <authorList>
            <person name="Schulz F."/>
            <person name="Roux S."/>
            <person name="Paez-Espino D."/>
            <person name="Jungbluth S."/>
            <person name="Walsh D.A."/>
            <person name="Denef V.J."/>
            <person name="McMahon K.D."/>
            <person name="Konstantinidis K.T."/>
            <person name="Eloe-Fadrosh E.A."/>
            <person name="Kyrpides N.C."/>
            <person name="Woyke T."/>
        </authorList>
    </citation>
    <scope>NUCLEOTIDE SEQUENCE</scope>
    <source>
        <strain evidence="1">GVMAG-M-3300027747-57</strain>
    </source>
</reference>
<protein>
    <submittedName>
        <fullName evidence="1">Uncharacterized protein</fullName>
    </submittedName>
</protein>
<name>A0A6C0JP77_9ZZZZ</name>
<proteinExistence type="predicted"/>